<dbReference type="Pfam" id="PF04130">
    <property type="entry name" value="GCP_C_terminal"/>
    <property type="match status" value="1"/>
</dbReference>
<dbReference type="PANTHER" id="PTHR19302">
    <property type="entry name" value="GAMMA TUBULIN COMPLEX PROTEIN"/>
    <property type="match status" value="1"/>
</dbReference>
<comment type="subcellular location">
    <subcellularLocation>
        <location evidence="5">Cytoplasm</location>
        <location evidence="5">Cytoskeleton</location>
        <location evidence="5">Microtubule organizing center</location>
    </subcellularLocation>
</comment>
<keyword evidence="4 5" id="KW-0206">Cytoskeleton</keyword>
<dbReference type="Pfam" id="PF17681">
    <property type="entry name" value="GCP_N_terminal"/>
    <property type="match status" value="1"/>
</dbReference>
<reference evidence="9 10" key="1">
    <citation type="submission" date="2023-09" db="EMBL/GenBank/DDBJ databases">
        <title>Nesidiocoris tenuis whole genome shotgun sequence.</title>
        <authorList>
            <person name="Shibata T."/>
            <person name="Shimoda M."/>
            <person name="Kobayashi T."/>
            <person name="Uehara T."/>
        </authorList>
    </citation>
    <scope>NUCLEOTIDE SEQUENCE [LARGE SCALE GENOMIC DNA]</scope>
    <source>
        <strain evidence="9 10">Japan</strain>
    </source>
</reference>
<evidence type="ECO:0000256" key="1">
    <source>
        <dbReference type="ARBA" id="ARBA00010337"/>
    </source>
</evidence>
<keyword evidence="10" id="KW-1185">Reference proteome</keyword>
<dbReference type="InterPro" id="IPR007259">
    <property type="entry name" value="GCP"/>
</dbReference>
<evidence type="ECO:0000256" key="6">
    <source>
        <dbReference type="SAM" id="MobiDB-lite"/>
    </source>
</evidence>
<evidence type="ECO:0000259" key="7">
    <source>
        <dbReference type="Pfam" id="PF04130"/>
    </source>
</evidence>
<feature type="compositionally biased region" description="Low complexity" evidence="6">
    <location>
        <begin position="51"/>
        <end position="62"/>
    </location>
</feature>
<dbReference type="InterPro" id="IPR040457">
    <property type="entry name" value="GCP_C"/>
</dbReference>
<dbReference type="EMBL" id="AP028913">
    <property type="protein sequence ID" value="BES94411.1"/>
    <property type="molecule type" value="Genomic_DNA"/>
</dbReference>
<accession>A0ABN7AU69</accession>
<protein>
    <recommendedName>
        <fullName evidence="5">Gamma-tubulin complex component</fullName>
    </recommendedName>
</protein>
<evidence type="ECO:0000256" key="4">
    <source>
        <dbReference type="ARBA" id="ARBA00023212"/>
    </source>
</evidence>
<evidence type="ECO:0000313" key="10">
    <source>
        <dbReference type="Proteomes" id="UP001307889"/>
    </source>
</evidence>
<evidence type="ECO:0000256" key="3">
    <source>
        <dbReference type="ARBA" id="ARBA00022701"/>
    </source>
</evidence>
<feature type="region of interest" description="Disordered" evidence="6">
    <location>
        <begin position="22"/>
        <end position="68"/>
    </location>
</feature>
<proteinExistence type="inferred from homology"/>
<keyword evidence="2 5" id="KW-0963">Cytoplasm</keyword>
<feature type="compositionally biased region" description="Polar residues" evidence="6">
    <location>
        <begin position="31"/>
        <end position="42"/>
    </location>
</feature>
<feature type="domain" description="Gamma tubulin complex component C-terminal" evidence="7">
    <location>
        <begin position="376"/>
        <end position="691"/>
    </location>
</feature>
<gene>
    <name evidence="9" type="ORF">NTJ_07220</name>
</gene>
<evidence type="ECO:0000313" key="9">
    <source>
        <dbReference type="EMBL" id="BES94411.1"/>
    </source>
</evidence>
<organism evidence="9 10">
    <name type="scientific">Nesidiocoris tenuis</name>
    <dbReference type="NCBI Taxonomy" id="355587"/>
    <lineage>
        <taxon>Eukaryota</taxon>
        <taxon>Metazoa</taxon>
        <taxon>Ecdysozoa</taxon>
        <taxon>Arthropoda</taxon>
        <taxon>Hexapoda</taxon>
        <taxon>Insecta</taxon>
        <taxon>Pterygota</taxon>
        <taxon>Neoptera</taxon>
        <taxon>Paraneoptera</taxon>
        <taxon>Hemiptera</taxon>
        <taxon>Heteroptera</taxon>
        <taxon>Panheteroptera</taxon>
        <taxon>Cimicomorpha</taxon>
        <taxon>Miridae</taxon>
        <taxon>Dicyphina</taxon>
        <taxon>Nesidiocoris</taxon>
    </lineage>
</organism>
<dbReference type="InterPro" id="IPR041470">
    <property type="entry name" value="GCP_N"/>
</dbReference>
<dbReference type="Gene3D" id="1.20.120.1900">
    <property type="entry name" value="Gamma-tubulin complex, C-terminal domain"/>
    <property type="match status" value="1"/>
</dbReference>
<dbReference type="PANTHER" id="PTHR19302:SF13">
    <property type="entry name" value="GAMMA-TUBULIN COMPLEX COMPONENT 2"/>
    <property type="match status" value="1"/>
</dbReference>
<evidence type="ECO:0000259" key="8">
    <source>
        <dbReference type="Pfam" id="PF17681"/>
    </source>
</evidence>
<evidence type="ECO:0000256" key="5">
    <source>
        <dbReference type="RuleBase" id="RU363050"/>
    </source>
</evidence>
<sequence>MSSTSPAKIPNLCNRLFRAFEESRSRKTKQKYNPTEHSNSLDFSGWRVEMPSPSAPSRSATPGDWDEPPSDVVVEEKIILEELLTVFLGGDSYLIRVVNFSRRTGKKKFNLSPSIDEMNAEFVRKCLPMAVYYSILCRFVEEHSAKNLQAGRVNQALSGSIDELLISEYVMFIESLEKKNRSGRLHLHELWFHIQNVMTSMKMNAELVLTITENKTQGGLTLTALHEYLNKIVALISLDTRLCFQMTKISSAPYMKSVKEWIFNGVIYDPFNEFMIVENPRVNKETYSEGYWENKYQLRHCMIPSFLDDVKDYILNAGKYLNAMKECADYERKPIDLPPLENLEYSDDNAYNEVIVKAYKHSSKALLKYMLNDHKLIKRISTAKKYFLLEQGDFVAQILDTCNEELDKDINEVMPSRLATLVEMAIKMPTTEDDVPTKIHITSCLKTLDLQSQVTKIMRNVPQKNDSDSIADETLPLTGYEAFTLSMKCRWPVSLVFNTKVQSLYQMLFRHFFYCKHVERLLCNAWILDQTIRSMSHEEMKPYGPALVLRNKMILFLQNMQNYITEDAIEPAWIEFLESVEHCESVDDLIQKHWDFLETCMKDCFLADLKMLSLFRRIVDLCKDAAKFILGLGTLRNVEEYPSYSLHISKLDEEFTKNIVAFLSRIIDMSTRDPSGKLIKLYYRLNFNHFYNQKLAKNGSNVKSNISFIDLRQ</sequence>
<dbReference type="Proteomes" id="UP001307889">
    <property type="component" value="Chromosome 5"/>
</dbReference>
<keyword evidence="3 5" id="KW-0493">Microtubule</keyword>
<comment type="similarity">
    <text evidence="1 5">Belongs to the TUBGCP family.</text>
</comment>
<name>A0ABN7AU69_9HEMI</name>
<feature type="domain" description="Gamma tubulin complex component protein N-terminal" evidence="8">
    <location>
        <begin position="80"/>
        <end position="372"/>
    </location>
</feature>
<dbReference type="InterPro" id="IPR042241">
    <property type="entry name" value="GCP_C_sf"/>
</dbReference>
<evidence type="ECO:0000256" key="2">
    <source>
        <dbReference type="ARBA" id="ARBA00022490"/>
    </source>
</evidence>